<reference evidence="3 4" key="1">
    <citation type="submission" date="2023-04" db="EMBL/GenBank/DDBJ databases">
        <title>Luteimonas endophyticus RD2P54.</title>
        <authorList>
            <person name="Sun J.-Q."/>
        </authorList>
    </citation>
    <scope>NUCLEOTIDE SEQUENCE [LARGE SCALE GENOMIC DNA]</scope>
    <source>
        <strain evidence="3 4">RD2P54</strain>
    </source>
</reference>
<dbReference type="InterPro" id="IPR005184">
    <property type="entry name" value="DUF306_Meta_HslJ"/>
</dbReference>
<gene>
    <name evidence="3" type="ORF">QFW77_11900</name>
</gene>
<proteinExistence type="predicted"/>
<evidence type="ECO:0000259" key="2">
    <source>
        <dbReference type="Pfam" id="PF03724"/>
    </source>
</evidence>
<feature type="chain" id="PRO_5045604574" evidence="1">
    <location>
        <begin position="27"/>
        <end position="159"/>
    </location>
</feature>
<keyword evidence="4" id="KW-1185">Reference proteome</keyword>
<dbReference type="RefSeq" id="WP_280574936.1">
    <property type="nucleotide sequence ID" value="NZ_JARXRM010000035.1"/>
</dbReference>
<evidence type="ECO:0000313" key="3">
    <source>
        <dbReference type="EMBL" id="MDH5823690.1"/>
    </source>
</evidence>
<accession>A0ABT6JA42</accession>
<sequence length="159" mass="16596">MNMRPSAGFLPLLLLAACTGGMSPDAAPAGAAPDPLAQIGRWALQGATDPGGRPIAAVLPGGRAVHALVFDGERVAVQGGCNHVGGRYRIEAGGRLRVLDMQSTLMACSDQALMDADAAVAGLLEGEATWRIAESYPEQLRLEHADGRSSRWVAERPAR</sequence>
<dbReference type="PROSITE" id="PS51257">
    <property type="entry name" value="PROKAR_LIPOPROTEIN"/>
    <property type="match status" value="1"/>
</dbReference>
<dbReference type="Proteomes" id="UP001156940">
    <property type="component" value="Unassembled WGS sequence"/>
</dbReference>
<dbReference type="InterPro" id="IPR053147">
    <property type="entry name" value="Hsp_HslJ-like"/>
</dbReference>
<dbReference type="InterPro" id="IPR038670">
    <property type="entry name" value="HslJ-like_sf"/>
</dbReference>
<evidence type="ECO:0000313" key="4">
    <source>
        <dbReference type="Proteomes" id="UP001156940"/>
    </source>
</evidence>
<feature type="signal peptide" evidence="1">
    <location>
        <begin position="1"/>
        <end position="26"/>
    </location>
</feature>
<dbReference type="PANTHER" id="PTHR35535">
    <property type="entry name" value="HEAT SHOCK PROTEIN HSLJ"/>
    <property type="match status" value="1"/>
</dbReference>
<organism evidence="3 4">
    <name type="scientific">Luteimonas endophytica</name>
    <dbReference type="NCBI Taxonomy" id="3042023"/>
    <lineage>
        <taxon>Bacteria</taxon>
        <taxon>Pseudomonadati</taxon>
        <taxon>Pseudomonadota</taxon>
        <taxon>Gammaproteobacteria</taxon>
        <taxon>Lysobacterales</taxon>
        <taxon>Lysobacteraceae</taxon>
        <taxon>Luteimonas</taxon>
    </lineage>
</organism>
<feature type="domain" description="DUF306" evidence="2">
    <location>
        <begin position="62"/>
        <end position="148"/>
    </location>
</feature>
<keyword evidence="1" id="KW-0732">Signal</keyword>
<dbReference type="Pfam" id="PF03724">
    <property type="entry name" value="META"/>
    <property type="match status" value="1"/>
</dbReference>
<dbReference type="Gene3D" id="2.40.128.270">
    <property type="match status" value="1"/>
</dbReference>
<protein>
    <submittedName>
        <fullName evidence="3">META domain-containing protein</fullName>
    </submittedName>
</protein>
<dbReference type="EMBL" id="JARXRM010000035">
    <property type="protein sequence ID" value="MDH5823690.1"/>
    <property type="molecule type" value="Genomic_DNA"/>
</dbReference>
<name>A0ABT6JA42_9GAMM</name>
<comment type="caution">
    <text evidence="3">The sequence shown here is derived from an EMBL/GenBank/DDBJ whole genome shotgun (WGS) entry which is preliminary data.</text>
</comment>
<dbReference type="PANTHER" id="PTHR35535:SF2">
    <property type="entry name" value="DUF306 DOMAIN-CONTAINING PROTEIN"/>
    <property type="match status" value="1"/>
</dbReference>
<evidence type="ECO:0000256" key="1">
    <source>
        <dbReference type="SAM" id="SignalP"/>
    </source>
</evidence>